<dbReference type="Gene3D" id="3.40.710.10">
    <property type="entry name" value="DD-peptidase/beta-lactamase superfamily"/>
    <property type="match status" value="1"/>
</dbReference>
<dbReference type="InterPro" id="IPR000871">
    <property type="entry name" value="Beta-lactam_class-A"/>
</dbReference>
<evidence type="ECO:0000256" key="1">
    <source>
        <dbReference type="SAM" id="MobiDB-lite"/>
    </source>
</evidence>
<reference evidence="3" key="1">
    <citation type="submission" date="2021-04" db="EMBL/GenBank/DDBJ databases">
        <title>Saccharothrix algeriensis WGS.</title>
        <authorList>
            <person name="Stuskova K."/>
            <person name="Hakalova E."/>
            <person name="Tebbal A.B."/>
            <person name="Eichmeier A."/>
        </authorList>
    </citation>
    <scope>NUCLEOTIDE SEQUENCE</scope>
    <source>
        <strain evidence="3">NRRL B-24137</strain>
    </source>
</reference>
<gene>
    <name evidence="3" type="ORF">J7S33_24805</name>
</gene>
<protein>
    <submittedName>
        <fullName evidence="3">Serine hydrolase</fullName>
    </submittedName>
</protein>
<dbReference type="InterPro" id="IPR012338">
    <property type="entry name" value="Beta-lactam/transpept-like"/>
</dbReference>
<accession>A0A8T8HUZ2</accession>
<dbReference type="Proteomes" id="UP000671828">
    <property type="component" value="Chromosome"/>
</dbReference>
<feature type="region of interest" description="Disordered" evidence="1">
    <location>
        <begin position="26"/>
        <end position="61"/>
    </location>
</feature>
<dbReference type="AlphaFoldDB" id="A0A8T8HUZ2"/>
<dbReference type="EMBL" id="CP072788">
    <property type="protein sequence ID" value="QTR02348.1"/>
    <property type="molecule type" value="Genomic_DNA"/>
</dbReference>
<evidence type="ECO:0000313" key="3">
    <source>
        <dbReference type="EMBL" id="QTR02348.1"/>
    </source>
</evidence>
<dbReference type="InterPro" id="IPR045155">
    <property type="entry name" value="Beta-lactam_cat"/>
</dbReference>
<dbReference type="SUPFAM" id="SSF56601">
    <property type="entry name" value="beta-lactamase/transpeptidase-like"/>
    <property type="match status" value="1"/>
</dbReference>
<dbReference type="GO" id="GO:0030655">
    <property type="term" value="P:beta-lactam antibiotic catabolic process"/>
    <property type="evidence" value="ECO:0007669"/>
    <property type="project" value="InterPro"/>
</dbReference>
<feature type="domain" description="Beta-lactamase class A catalytic" evidence="2">
    <location>
        <begin position="124"/>
        <end position="322"/>
    </location>
</feature>
<dbReference type="PANTHER" id="PTHR35333">
    <property type="entry name" value="BETA-LACTAMASE"/>
    <property type="match status" value="1"/>
</dbReference>
<name>A0A8T8HUZ2_9PSEU</name>
<evidence type="ECO:0000259" key="2">
    <source>
        <dbReference type="Pfam" id="PF13354"/>
    </source>
</evidence>
<dbReference type="GO" id="GO:0046677">
    <property type="term" value="P:response to antibiotic"/>
    <property type="evidence" value="ECO:0007669"/>
    <property type="project" value="InterPro"/>
</dbReference>
<dbReference type="Pfam" id="PF13354">
    <property type="entry name" value="Beta-lactamase2"/>
    <property type="match status" value="1"/>
</dbReference>
<dbReference type="GO" id="GO:0008800">
    <property type="term" value="F:beta-lactamase activity"/>
    <property type="evidence" value="ECO:0007669"/>
    <property type="project" value="InterPro"/>
</dbReference>
<dbReference type="PANTHER" id="PTHR35333:SF3">
    <property type="entry name" value="BETA-LACTAMASE-TYPE TRANSPEPTIDASE FOLD CONTAINING PROTEIN"/>
    <property type="match status" value="1"/>
</dbReference>
<sequence length="378" mass="40134">MRNTASPMPAGYCWWVQRNTLDRRRQRIGPRWRPDRERRRRAATATTGGTMGIDRRGVPGAMSPVRAQVPDAERAARTPTATEQARRRIARKYRLETWSAGGTWSSCIGVADPDGVVAPAVEDAADRVVEACSVNKVAVAVAVLDKVDRGLVALDQRVDVTRGIVVPGAGGIFGLDGAYPSSVTVGHVLAALLTVSDDTAVRLCGLLCPAPELNGILRGKGFAHTQVVPVADPNRFFLGTTTPRETHALLQGLVRGELLSAASTAHLLGALRSPASFTDGIRLALSSAERLNVATKAGWFADSRNEAGLVFDPSGRPVITYALFASGRFRGDRAADADDHGATHPALRARAALGRALYDSVLRVTTPPARPCPPPHGG</sequence>
<evidence type="ECO:0000313" key="4">
    <source>
        <dbReference type="Proteomes" id="UP000671828"/>
    </source>
</evidence>
<keyword evidence="3" id="KW-0378">Hydrolase</keyword>
<proteinExistence type="predicted"/>
<organism evidence="3 4">
    <name type="scientific">Saccharothrix algeriensis</name>
    <dbReference type="NCBI Taxonomy" id="173560"/>
    <lineage>
        <taxon>Bacteria</taxon>
        <taxon>Bacillati</taxon>
        <taxon>Actinomycetota</taxon>
        <taxon>Actinomycetes</taxon>
        <taxon>Pseudonocardiales</taxon>
        <taxon>Pseudonocardiaceae</taxon>
        <taxon>Saccharothrix</taxon>
    </lineage>
</organism>